<keyword evidence="4" id="KW-0233">DNA recombination</keyword>
<dbReference type="Proteomes" id="UP000290172">
    <property type="component" value="Unassembled WGS sequence"/>
</dbReference>
<comment type="caution">
    <text evidence="6">The sequence shown here is derived from an EMBL/GenBank/DDBJ whole genome shotgun (WGS) entry which is preliminary data.</text>
</comment>
<evidence type="ECO:0000256" key="3">
    <source>
        <dbReference type="ARBA" id="ARBA00023125"/>
    </source>
</evidence>
<feature type="domain" description="Tyr recombinase" evidence="5">
    <location>
        <begin position="180"/>
        <end position="371"/>
    </location>
</feature>
<dbReference type="AlphaFoldDB" id="A0A4V1LRC0"/>
<keyword evidence="3" id="KW-0238">DNA-binding</keyword>
<dbReference type="Gene3D" id="1.10.150.130">
    <property type="match status" value="1"/>
</dbReference>
<organism evidence="6 7">
    <name type="scientific">Halarcobacter ebronensis</name>
    <dbReference type="NCBI Taxonomy" id="1462615"/>
    <lineage>
        <taxon>Bacteria</taxon>
        <taxon>Pseudomonadati</taxon>
        <taxon>Campylobacterota</taxon>
        <taxon>Epsilonproteobacteria</taxon>
        <taxon>Campylobacterales</taxon>
        <taxon>Arcobacteraceae</taxon>
        <taxon>Halarcobacter</taxon>
    </lineage>
</organism>
<dbReference type="SUPFAM" id="SSF56349">
    <property type="entry name" value="DNA breaking-rejoining enzymes"/>
    <property type="match status" value="1"/>
</dbReference>
<sequence>MNLECSNGSFYIRKDTMTIFVQGTVNGKKYKRSTKKKVSSEAMAKAWIKKNNHKAMDTLLDILGIDKDSDSKTVSFEDFGYRYLNATRGKRNKHTQEDYLRIFRISIVPYFNNFSWSDFDSLTLSEFYNHIREQYSYDRSKRTKNIINNILETAYDEELIKRNIVRMKTIRDHSYEPDAPNTEAYEVSEVKKMLEESEGWMKVFMELALKYGLRVGELMGLKWSDFDLERGFFKINRNITKGEIVESVNIKTNKNHLREIFMFPETIHLLKSFKNFRMSDEWIFVSKDGKPFLNSKTITDYHFKPTLEKIGVPYRTVHAMRRSYISIMTQSEQIDKKEIQKVVGHAEGSRITDKHYNLDCLNDAQKQNKAKEHGKVFNALLAIA</sequence>
<comment type="similarity">
    <text evidence="1">Belongs to the 'phage' integrase family.</text>
</comment>
<reference evidence="6 7" key="1">
    <citation type="submission" date="2017-10" db="EMBL/GenBank/DDBJ databases">
        <title>Genomics of the genus Arcobacter.</title>
        <authorList>
            <person name="Perez-Cataluna A."/>
            <person name="Figueras M.J."/>
        </authorList>
    </citation>
    <scope>NUCLEOTIDE SEQUENCE [LARGE SCALE GENOMIC DNA]</scope>
    <source>
        <strain evidence="6 7">CECT 8993</strain>
    </source>
</reference>
<dbReference type="GO" id="GO:0015074">
    <property type="term" value="P:DNA integration"/>
    <property type="evidence" value="ECO:0007669"/>
    <property type="project" value="UniProtKB-KW"/>
</dbReference>
<dbReference type="PANTHER" id="PTHR30629:SF2">
    <property type="entry name" value="PROPHAGE INTEGRASE INTS-RELATED"/>
    <property type="match status" value="1"/>
</dbReference>
<evidence type="ECO:0000256" key="4">
    <source>
        <dbReference type="ARBA" id="ARBA00023172"/>
    </source>
</evidence>
<dbReference type="InterPro" id="IPR011010">
    <property type="entry name" value="DNA_brk_join_enz"/>
</dbReference>
<evidence type="ECO:0000259" key="5">
    <source>
        <dbReference type="PROSITE" id="PS51898"/>
    </source>
</evidence>
<name>A0A4V1LRC0_9BACT</name>
<evidence type="ECO:0000256" key="1">
    <source>
        <dbReference type="ARBA" id="ARBA00008857"/>
    </source>
</evidence>
<dbReference type="Pfam" id="PF00589">
    <property type="entry name" value="Phage_integrase"/>
    <property type="match status" value="1"/>
</dbReference>
<accession>A0A4V1LRC0</accession>
<evidence type="ECO:0000256" key="2">
    <source>
        <dbReference type="ARBA" id="ARBA00022908"/>
    </source>
</evidence>
<evidence type="ECO:0000313" key="6">
    <source>
        <dbReference type="EMBL" id="RXJ67668.1"/>
    </source>
</evidence>
<dbReference type="GO" id="GO:0006310">
    <property type="term" value="P:DNA recombination"/>
    <property type="evidence" value="ECO:0007669"/>
    <property type="project" value="UniProtKB-KW"/>
</dbReference>
<dbReference type="Gene3D" id="1.10.443.10">
    <property type="entry name" value="Intergrase catalytic core"/>
    <property type="match status" value="1"/>
</dbReference>
<keyword evidence="2" id="KW-0229">DNA integration</keyword>
<protein>
    <recommendedName>
        <fullName evidence="5">Tyr recombinase domain-containing protein</fullName>
    </recommendedName>
</protein>
<dbReference type="PANTHER" id="PTHR30629">
    <property type="entry name" value="PROPHAGE INTEGRASE"/>
    <property type="match status" value="1"/>
</dbReference>
<dbReference type="InterPro" id="IPR013762">
    <property type="entry name" value="Integrase-like_cat_sf"/>
</dbReference>
<dbReference type="InterPro" id="IPR010998">
    <property type="entry name" value="Integrase_recombinase_N"/>
</dbReference>
<dbReference type="InterPro" id="IPR002104">
    <property type="entry name" value="Integrase_catalytic"/>
</dbReference>
<dbReference type="GO" id="GO:0003677">
    <property type="term" value="F:DNA binding"/>
    <property type="evidence" value="ECO:0007669"/>
    <property type="project" value="UniProtKB-KW"/>
</dbReference>
<dbReference type="PROSITE" id="PS51898">
    <property type="entry name" value="TYR_RECOMBINASE"/>
    <property type="match status" value="1"/>
</dbReference>
<gene>
    <name evidence="6" type="ORF">CRV08_09870</name>
</gene>
<evidence type="ECO:0000313" key="7">
    <source>
        <dbReference type="Proteomes" id="UP000290172"/>
    </source>
</evidence>
<dbReference type="CDD" id="cd01189">
    <property type="entry name" value="INT_ICEBs1_C_like"/>
    <property type="match status" value="1"/>
</dbReference>
<dbReference type="EMBL" id="PDKJ01000008">
    <property type="protein sequence ID" value="RXJ67668.1"/>
    <property type="molecule type" value="Genomic_DNA"/>
</dbReference>
<dbReference type="RefSeq" id="WP_128981617.1">
    <property type="nucleotide sequence ID" value="NZ_PDKJ01000008.1"/>
</dbReference>
<proteinExistence type="inferred from homology"/>
<dbReference type="InterPro" id="IPR050808">
    <property type="entry name" value="Phage_Integrase"/>
</dbReference>